<proteinExistence type="predicted"/>
<evidence type="ECO:0000313" key="1">
    <source>
        <dbReference type="EMBL" id="CAD7093643.1"/>
    </source>
</evidence>
<dbReference type="InterPro" id="IPR019362">
    <property type="entry name" value="MMADHC"/>
</dbReference>
<dbReference type="Proteomes" id="UP000594454">
    <property type="component" value="Chromosome 6"/>
</dbReference>
<organism evidence="1 2">
    <name type="scientific">Hermetia illucens</name>
    <name type="common">Black soldier fly</name>
    <dbReference type="NCBI Taxonomy" id="343691"/>
    <lineage>
        <taxon>Eukaryota</taxon>
        <taxon>Metazoa</taxon>
        <taxon>Ecdysozoa</taxon>
        <taxon>Arthropoda</taxon>
        <taxon>Hexapoda</taxon>
        <taxon>Insecta</taxon>
        <taxon>Pterygota</taxon>
        <taxon>Neoptera</taxon>
        <taxon>Endopterygota</taxon>
        <taxon>Diptera</taxon>
        <taxon>Brachycera</taxon>
        <taxon>Stratiomyomorpha</taxon>
        <taxon>Stratiomyidae</taxon>
        <taxon>Hermetiinae</taxon>
        <taxon>Hermetia</taxon>
    </lineage>
</organism>
<dbReference type="GO" id="GO:0009235">
    <property type="term" value="P:cobalamin metabolic process"/>
    <property type="evidence" value="ECO:0007669"/>
    <property type="project" value="InterPro"/>
</dbReference>
<evidence type="ECO:0000313" key="2">
    <source>
        <dbReference type="Proteomes" id="UP000594454"/>
    </source>
</evidence>
<keyword evidence="2" id="KW-1185">Reference proteome</keyword>
<dbReference type="InParanoid" id="A0A7R8V6K4"/>
<dbReference type="FunCoup" id="A0A7R8V6K4">
    <property type="interactions" value="87"/>
</dbReference>
<evidence type="ECO:0008006" key="3">
    <source>
        <dbReference type="Google" id="ProtNLM"/>
    </source>
</evidence>
<name>A0A7R8V6K4_HERIL</name>
<sequence>MSVLCKLCNLGRLQKQSPIRSISQGTVALYSRRSDSKKLDSSFKVVKAKVRLEDESGWLGNEGGPNWELFAPKGNRFYLPGTVGPAWQGASTTISAECPLEHLIDFNSKESGKLHISAKQCPTLIRKNLHELFPAPEVVSNEGLTLITLKYHSDLECEQGARKFVLAAREICSRLRLNGYWADFMNPFSGKPFYSYASGKNLYKIDSRFRGLGMKFNRQENCLVISTDEESAFSGNVFTNAPSDLIVLKTLIDE</sequence>
<dbReference type="OMA" id="EFACCQC"/>
<dbReference type="Pfam" id="PF10229">
    <property type="entry name" value="MMADHC"/>
    <property type="match status" value="1"/>
</dbReference>
<accession>A0A7R8V6K4</accession>
<dbReference type="AlphaFoldDB" id="A0A7R8V6K4"/>
<gene>
    <name evidence="1" type="ORF">HERILL_LOCUS15917</name>
</gene>
<dbReference type="PANTHER" id="PTHR13192">
    <property type="entry name" value="MY011 PROTEIN"/>
    <property type="match status" value="1"/>
</dbReference>
<reference evidence="1 2" key="1">
    <citation type="submission" date="2020-11" db="EMBL/GenBank/DDBJ databases">
        <authorList>
            <person name="Wallbank WR R."/>
            <person name="Pardo Diaz C."/>
            <person name="Kozak K."/>
            <person name="Martin S."/>
            <person name="Jiggins C."/>
            <person name="Moest M."/>
            <person name="Warren A I."/>
            <person name="Generalovic N T."/>
            <person name="Byers J.R.P. K."/>
            <person name="Montejo-Kovacevich G."/>
            <person name="Yen C E."/>
        </authorList>
    </citation>
    <scope>NUCLEOTIDE SEQUENCE [LARGE SCALE GENOMIC DNA]</scope>
</reference>
<dbReference type="GO" id="GO:0005739">
    <property type="term" value="C:mitochondrion"/>
    <property type="evidence" value="ECO:0007669"/>
    <property type="project" value="TreeGrafter"/>
</dbReference>
<dbReference type="OrthoDB" id="10263782at2759"/>
<dbReference type="EMBL" id="LR899014">
    <property type="protein sequence ID" value="CAD7093643.1"/>
    <property type="molecule type" value="Genomic_DNA"/>
</dbReference>
<protein>
    <recommendedName>
        <fullName evidence="3">Methylmalonic aciduria and homocystinuria type D homolog, mitochondrial</fullName>
    </recommendedName>
</protein>
<dbReference type="PANTHER" id="PTHR13192:SF3">
    <property type="entry name" value="COBALAMIN TRAFFICKING PROTEIN CBLD"/>
    <property type="match status" value="1"/>
</dbReference>